<keyword evidence="5 6" id="KW-0472">Membrane</keyword>
<feature type="transmembrane region" description="Helical" evidence="6">
    <location>
        <begin position="94"/>
        <end position="117"/>
    </location>
</feature>
<comment type="caution">
    <text evidence="7">The sequence shown here is derived from an EMBL/GenBank/DDBJ whole genome shotgun (WGS) entry which is preliminary data.</text>
</comment>
<evidence type="ECO:0000256" key="1">
    <source>
        <dbReference type="ARBA" id="ARBA00004370"/>
    </source>
</evidence>
<keyword evidence="8" id="KW-1185">Reference proteome</keyword>
<accession>A0AAE1SKX4</accession>
<evidence type="ECO:0000256" key="5">
    <source>
        <dbReference type="ARBA" id="ARBA00023136"/>
    </source>
</evidence>
<evidence type="ECO:0000313" key="8">
    <source>
        <dbReference type="Proteomes" id="UP001291623"/>
    </source>
</evidence>
<keyword evidence="3 6" id="KW-0812">Transmembrane</keyword>
<dbReference type="GO" id="GO:0016020">
    <property type="term" value="C:membrane"/>
    <property type="evidence" value="ECO:0007669"/>
    <property type="project" value="UniProtKB-SubCell"/>
</dbReference>
<dbReference type="AlphaFoldDB" id="A0AAE1SKX4"/>
<comment type="similarity">
    <text evidence="2">Belongs to the UPF0496 family.</text>
</comment>
<dbReference type="PANTHER" id="PTHR31113:SF5">
    <property type="entry name" value="OS04G0405700 PROTEIN"/>
    <property type="match status" value="1"/>
</dbReference>
<keyword evidence="4 6" id="KW-1133">Transmembrane helix</keyword>
<evidence type="ECO:0000256" key="6">
    <source>
        <dbReference type="SAM" id="Phobius"/>
    </source>
</evidence>
<dbReference type="InterPro" id="IPR007749">
    <property type="entry name" value="DUF677"/>
</dbReference>
<evidence type="ECO:0000313" key="7">
    <source>
        <dbReference type="EMBL" id="KAK4371805.1"/>
    </source>
</evidence>
<gene>
    <name evidence="7" type="ORF">RND71_007189</name>
</gene>
<reference evidence="7" key="1">
    <citation type="submission" date="2023-12" db="EMBL/GenBank/DDBJ databases">
        <title>Genome assembly of Anisodus tanguticus.</title>
        <authorList>
            <person name="Wang Y.-J."/>
        </authorList>
    </citation>
    <scope>NUCLEOTIDE SEQUENCE</scope>
    <source>
        <strain evidence="7">KB-2021</strain>
        <tissue evidence="7">Leaf</tissue>
    </source>
</reference>
<dbReference type="Proteomes" id="UP001291623">
    <property type="component" value="Unassembled WGS sequence"/>
</dbReference>
<organism evidence="7 8">
    <name type="scientific">Anisodus tanguticus</name>
    <dbReference type="NCBI Taxonomy" id="243964"/>
    <lineage>
        <taxon>Eukaryota</taxon>
        <taxon>Viridiplantae</taxon>
        <taxon>Streptophyta</taxon>
        <taxon>Embryophyta</taxon>
        <taxon>Tracheophyta</taxon>
        <taxon>Spermatophyta</taxon>
        <taxon>Magnoliopsida</taxon>
        <taxon>eudicotyledons</taxon>
        <taxon>Gunneridae</taxon>
        <taxon>Pentapetalae</taxon>
        <taxon>asterids</taxon>
        <taxon>lamiids</taxon>
        <taxon>Solanales</taxon>
        <taxon>Solanaceae</taxon>
        <taxon>Solanoideae</taxon>
        <taxon>Hyoscyameae</taxon>
        <taxon>Anisodus</taxon>
    </lineage>
</organism>
<evidence type="ECO:0000256" key="3">
    <source>
        <dbReference type="ARBA" id="ARBA00022692"/>
    </source>
</evidence>
<sequence>MLHCLRQLSLTAKTKLSPPTLEDLDSLSQAQYDLAFDIFLQFDSLANHHFPRRETYNFNNMLDCSFHLKNQLELHLHKSRSKVKLLCRATRGSAVCLVAATVGVVISAVIIATHGLAALSCNGTIRFGLESGRDRYHIQEALKQLRRKHSVFLDELVSLEEHLCVCFTAISTARDHLLNYLCRQNQAPR</sequence>
<evidence type="ECO:0000256" key="2">
    <source>
        <dbReference type="ARBA" id="ARBA00009074"/>
    </source>
</evidence>
<comment type="subcellular location">
    <subcellularLocation>
        <location evidence="1">Membrane</location>
    </subcellularLocation>
</comment>
<protein>
    <submittedName>
        <fullName evidence="7">Uncharacterized protein</fullName>
    </submittedName>
</protein>
<proteinExistence type="inferred from homology"/>
<evidence type="ECO:0000256" key="4">
    <source>
        <dbReference type="ARBA" id="ARBA00022989"/>
    </source>
</evidence>
<dbReference type="PANTHER" id="PTHR31113">
    <property type="entry name" value="UPF0496 PROTEIN 3-RELATED"/>
    <property type="match status" value="1"/>
</dbReference>
<name>A0AAE1SKX4_9SOLA</name>
<dbReference type="EMBL" id="JAVYJV010000004">
    <property type="protein sequence ID" value="KAK4371805.1"/>
    <property type="molecule type" value="Genomic_DNA"/>
</dbReference>